<dbReference type="RefSeq" id="XP_018018663.1">
    <property type="nucleotide sequence ID" value="XM_018163174.2"/>
</dbReference>
<dbReference type="GeneID" id="108675182"/>
<comment type="similarity">
    <text evidence="2 12">Belongs to the G-protein coupled receptor 1 family.</text>
</comment>
<evidence type="ECO:0000256" key="9">
    <source>
        <dbReference type="ARBA" id="ARBA00023170"/>
    </source>
</evidence>
<accession>A0A6A0H8K7</accession>
<feature type="transmembrane region" description="Helical" evidence="13">
    <location>
        <begin position="45"/>
        <end position="69"/>
    </location>
</feature>
<reference evidence="15" key="3">
    <citation type="submission" date="2019-06" db="EMBL/GenBank/DDBJ databases">
        <authorList>
            <person name="Poynton C."/>
            <person name="Hasenbein S."/>
            <person name="Benoit J.B."/>
            <person name="Sepulveda M.S."/>
            <person name="Poelchau M.F."/>
            <person name="Murali S.C."/>
            <person name="Chen S."/>
            <person name="Glastad K.M."/>
            <person name="Werren J.H."/>
            <person name="Vineis J.H."/>
            <person name="Bowen J.L."/>
            <person name="Friedrich M."/>
            <person name="Jones J."/>
            <person name="Robertson H.M."/>
            <person name="Feyereisen R."/>
            <person name="Mechler-Hickson A."/>
            <person name="Mathers N."/>
            <person name="Lee C.E."/>
            <person name="Colbourne J.K."/>
            <person name="Biales A."/>
            <person name="Johnston J.S."/>
            <person name="Wellborn G.A."/>
            <person name="Rosendale A.J."/>
            <person name="Cridge A.G."/>
            <person name="Munoz-Torres M.C."/>
            <person name="Bain P.A."/>
            <person name="Manny A.R."/>
            <person name="Major K.M."/>
            <person name="Lambert F.N."/>
            <person name="Vulpe C.D."/>
            <person name="Tuck P."/>
            <person name="Blalock B.J."/>
            <person name="Lin Y.-Y."/>
            <person name="Smith M.E."/>
            <person name="Ochoa-Acuna H."/>
            <person name="Chen M.-J.M."/>
            <person name="Childers C.P."/>
            <person name="Qu J."/>
            <person name="Dugan S."/>
            <person name="Lee S.L."/>
            <person name="Chao H."/>
            <person name="Dinh H."/>
            <person name="Han Y."/>
            <person name="Doddapaneni H."/>
            <person name="Worley K.C."/>
            <person name="Muzny D.M."/>
            <person name="Gibbs R.A."/>
            <person name="Richards S."/>
        </authorList>
    </citation>
    <scope>NUCLEOTIDE SEQUENCE</scope>
    <source>
        <strain evidence="15">HAZT.00-mixed</strain>
        <tissue evidence="15">Whole organism</tissue>
    </source>
</reference>
<evidence type="ECO:0000256" key="2">
    <source>
        <dbReference type="ARBA" id="ARBA00010663"/>
    </source>
</evidence>
<organism evidence="15">
    <name type="scientific">Hyalella azteca</name>
    <name type="common">Amphipod</name>
    <dbReference type="NCBI Taxonomy" id="294128"/>
    <lineage>
        <taxon>Eukaryota</taxon>
        <taxon>Metazoa</taxon>
        <taxon>Ecdysozoa</taxon>
        <taxon>Arthropoda</taxon>
        <taxon>Crustacea</taxon>
        <taxon>Multicrustacea</taxon>
        <taxon>Malacostraca</taxon>
        <taxon>Eumalacostraca</taxon>
        <taxon>Peracarida</taxon>
        <taxon>Amphipoda</taxon>
        <taxon>Senticaudata</taxon>
        <taxon>Talitrida</taxon>
        <taxon>Talitroidea</taxon>
        <taxon>Hyalellidae</taxon>
        <taxon>Hyalella</taxon>
    </lineage>
</organism>
<dbReference type="SUPFAM" id="SSF81321">
    <property type="entry name" value="Family A G protein-coupled receptor-like"/>
    <property type="match status" value="1"/>
</dbReference>
<dbReference type="OrthoDB" id="10049706at2759"/>
<dbReference type="PRINTS" id="PR00237">
    <property type="entry name" value="GPCRRHODOPSN"/>
</dbReference>
<dbReference type="OMA" id="MSNSAMR"/>
<dbReference type="InterPro" id="IPR000276">
    <property type="entry name" value="GPCR_Rhodpsn"/>
</dbReference>
<evidence type="ECO:0000256" key="3">
    <source>
        <dbReference type="ARBA" id="ARBA00022475"/>
    </source>
</evidence>
<dbReference type="PANTHER" id="PTHR45695:SF26">
    <property type="entry name" value="NEUROPEPTIDE CCHAMIDE-1 RECEPTOR"/>
    <property type="match status" value="1"/>
</dbReference>
<feature type="domain" description="G-protein coupled receptors family 1 profile" evidence="14">
    <location>
        <begin position="24"/>
        <end position="291"/>
    </location>
</feature>
<evidence type="ECO:0000256" key="11">
    <source>
        <dbReference type="ARBA" id="ARBA00023224"/>
    </source>
</evidence>
<keyword evidence="11 12" id="KW-0807">Transducer</keyword>
<reference evidence="15" key="1">
    <citation type="submission" date="2014-08" db="EMBL/GenBank/DDBJ databases">
        <authorList>
            <person name="Murali S."/>
            <person name="Richards S."/>
            <person name="Bandaranaike D."/>
            <person name="Bellair M."/>
            <person name="Blankenburg K."/>
            <person name="Chao H."/>
            <person name="Dinh H."/>
            <person name="Doddapaneni H."/>
            <person name="Dugan-Rocha S."/>
            <person name="Elkadiri S."/>
            <person name="Gnanaolivu R."/>
            <person name="Hughes D."/>
            <person name="Lee S."/>
            <person name="Li M."/>
            <person name="Ming W."/>
            <person name="Munidasa M."/>
            <person name="Muniz J."/>
            <person name="Nguyen L."/>
            <person name="Osuji N."/>
            <person name="Pu L.-L."/>
            <person name="Puazo M."/>
            <person name="Skinner E."/>
            <person name="Qu C."/>
            <person name="Quiroz J."/>
            <person name="Raj R."/>
            <person name="Weissenberger G."/>
            <person name="Xin Y."/>
            <person name="Zou X."/>
            <person name="Han Y."/>
            <person name="Worley K."/>
            <person name="Muzny D."/>
            <person name="Gibbs R."/>
        </authorList>
    </citation>
    <scope>NUCLEOTIDE SEQUENCE</scope>
    <source>
        <strain evidence="15">HAZT.00-mixed</strain>
        <tissue evidence="15">Whole organism</tissue>
    </source>
</reference>
<evidence type="ECO:0000313" key="16">
    <source>
        <dbReference type="Proteomes" id="UP000694843"/>
    </source>
</evidence>
<dbReference type="PROSITE" id="PS00237">
    <property type="entry name" value="G_PROTEIN_RECEP_F1_1"/>
    <property type="match status" value="1"/>
</dbReference>
<reference evidence="15" key="2">
    <citation type="journal article" date="2018" name="Environ. Sci. Technol.">
        <title>The Toxicogenome of Hyalella azteca: A Model for Sediment Ecotoxicology and Evolutionary Toxicology.</title>
        <authorList>
            <person name="Poynton H.C."/>
            <person name="Hasenbein S."/>
            <person name="Benoit J.B."/>
            <person name="Sepulveda M.S."/>
            <person name="Poelchau M.F."/>
            <person name="Hughes D.S.T."/>
            <person name="Murali S.C."/>
            <person name="Chen S."/>
            <person name="Glastad K.M."/>
            <person name="Goodisman M.A.D."/>
            <person name="Werren J.H."/>
            <person name="Vineis J.H."/>
            <person name="Bowen J.L."/>
            <person name="Friedrich M."/>
            <person name="Jones J."/>
            <person name="Robertson H.M."/>
            <person name="Feyereisen R."/>
            <person name="Mechler-Hickson A."/>
            <person name="Mathers N."/>
            <person name="Lee C.E."/>
            <person name="Colbourne J.K."/>
            <person name="Biales A."/>
            <person name="Johnston J.S."/>
            <person name="Wellborn G.A."/>
            <person name="Rosendale A.J."/>
            <person name="Cridge A.G."/>
            <person name="Munoz-Torres M.C."/>
            <person name="Bain P.A."/>
            <person name="Manny A.R."/>
            <person name="Major K.M."/>
            <person name="Lambert F.N."/>
            <person name="Vulpe C.D."/>
            <person name="Tuck P."/>
            <person name="Blalock B.J."/>
            <person name="Lin Y.Y."/>
            <person name="Smith M.E."/>
            <person name="Ochoa-Acuna H."/>
            <person name="Chen M.M."/>
            <person name="Childers C.P."/>
            <person name="Qu J."/>
            <person name="Dugan S."/>
            <person name="Lee S.L."/>
            <person name="Chao H."/>
            <person name="Dinh H."/>
            <person name="Han Y."/>
            <person name="Doddapaneni H."/>
            <person name="Worley K.C."/>
            <person name="Muzny D.M."/>
            <person name="Gibbs R.A."/>
            <person name="Richards S."/>
        </authorList>
    </citation>
    <scope>NUCLEOTIDE SEQUENCE</scope>
    <source>
        <strain evidence="15">HAZT.00-mixed</strain>
        <tissue evidence="15">Whole organism</tissue>
    </source>
</reference>
<dbReference type="Gene3D" id="1.20.1070.10">
    <property type="entry name" value="Rhodopsin 7-helix transmembrane proteins"/>
    <property type="match status" value="1"/>
</dbReference>
<evidence type="ECO:0000313" key="15">
    <source>
        <dbReference type="EMBL" id="KAA0202090.1"/>
    </source>
</evidence>
<evidence type="ECO:0000256" key="4">
    <source>
        <dbReference type="ARBA" id="ARBA00022692"/>
    </source>
</evidence>
<feature type="transmembrane region" description="Helical" evidence="13">
    <location>
        <begin position="177"/>
        <end position="198"/>
    </location>
</feature>
<dbReference type="GO" id="GO:0005886">
    <property type="term" value="C:plasma membrane"/>
    <property type="evidence" value="ECO:0007669"/>
    <property type="project" value="UniProtKB-SubCell"/>
</dbReference>
<dbReference type="PRINTS" id="PR00358">
    <property type="entry name" value="BOMBESINR"/>
</dbReference>
<comment type="subcellular location">
    <subcellularLocation>
        <location evidence="1">Cell membrane</location>
        <topology evidence="1">Multi-pass membrane protein</topology>
    </subcellularLocation>
</comment>
<keyword evidence="8" id="KW-1015">Disulfide bond</keyword>
<gene>
    <name evidence="17" type="primary">LOC108675182</name>
    <name evidence="15" type="ORF">HAZT_HAZT009380</name>
</gene>
<keyword evidence="5 13" id="KW-1133">Transmembrane helix</keyword>
<keyword evidence="7 13" id="KW-0472">Membrane</keyword>
<dbReference type="InterPro" id="IPR001556">
    <property type="entry name" value="Bombsn_rcpt-like"/>
</dbReference>
<protein>
    <submittedName>
        <fullName evidence="17">Neuropeptide CCHamide-1 receptor-like</fullName>
    </submittedName>
</protein>
<dbReference type="SMART" id="SM01381">
    <property type="entry name" value="7TM_GPCR_Srsx"/>
    <property type="match status" value="1"/>
</dbReference>
<dbReference type="EMBL" id="JQDR03004349">
    <property type="protein sequence ID" value="KAA0202090.1"/>
    <property type="molecule type" value="Genomic_DNA"/>
</dbReference>
<dbReference type="PROSITE" id="PS50262">
    <property type="entry name" value="G_PROTEIN_RECEP_F1_2"/>
    <property type="match status" value="1"/>
</dbReference>
<evidence type="ECO:0000256" key="10">
    <source>
        <dbReference type="ARBA" id="ARBA00023180"/>
    </source>
</evidence>
<proteinExistence type="inferred from homology"/>
<feature type="transmembrane region" description="Helical" evidence="13">
    <location>
        <begin position="267"/>
        <end position="294"/>
    </location>
</feature>
<feature type="transmembrane region" description="Helical" evidence="13">
    <location>
        <begin position="12"/>
        <end position="33"/>
    </location>
</feature>
<evidence type="ECO:0000259" key="14">
    <source>
        <dbReference type="PROSITE" id="PS50262"/>
    </source>
</evidence>
<reference evidence="17" key="4">
    <citation type="submission" date="2025-04" db="UniProtKB">
        <authorList>
            <consortium name="RefSeq"/>
        </authorList>
    </citation>
    <scope>IDENTIFICATION</scope>
    <source>
        <tissue evidence="17">Whole organism</tissue>
    </source>
</reference>
<keyword evidence="3" id="KW-1003">Cell membrane</keyword>
<evidence type="ECO:0000256" key="13">
    <source>
        <dbReference type="SAM" id="Phobius"/>
    </source>
</evidence>
<dbReference type="Proteomes" id="UP000711488">
    <property type="component" value="Unassembled WGS sequence"/>
</dbReference>
<dbReference type="KEGG" id="hazt:108675182"/>
<feature type="transmembrane region" description="Helical" evidence="13">
    <location>
        <begin position="89"/>
        <end position="110"/>
    </location>
</feature>
<dbReference type="Pfam" id="PF00001">
    <property type="entry name" value="7tm_1"/>
    <property type="match status" value="1"/>
</dbReference>
<feature type="transmembrane region" description="Helical" evidence="13">
    <location>
        <begin position="122"/>
        <end position="144"/>
    </location>
</feature>
<feature type="transmembrane region" description="Helical" evidence="13">
    <location>
        <begin position="234"/>
        <end position="255"/>
    </location>
</feature>
<keyword evidence="9 12" id="KW-0675">Receptor</keyword>
<evidence type="ECO:0000256" key="6">
    <source>
        <dbReference type="ARBA" id="ARBA00023040"/>
    </source>
</evidence>
<evidence type="ECO:0000256" key="8">
    <source>
        <dbReference type="ARBA" id="ARBA00023157"/>
    </source>
</evidence>
<keyword evidence="6 12" id="KW-0297">G-protein coupled receptor</keyword>
<dbReference type="PANTHER" id="PTHR45695">
    <property type="entry name" value="LEUCOKININ RECEPTOR-RELATED"/>
    <property type="match status" value="1"/>
</dbReference>
<keyword evidence="10" id="KW-0325">Glycoprotein</keyword>
<evidence type="ECO:0000256" key="12">
    <source>
        <dbReference type="RuleBase" id="RU000688"/>
    </source>
</evidence>
<evidence type="ECO:0000313" key="17">
    <source>
        <dbReference type="RefSeq" id="XP_018018663.1"/>
    </source>
</evidence>
<dbReference type="Proteomes" id="UP000694843">
    <property type="component" value="Unplaced"/>
</dbReference>
<dbReference type="InterPro" id="IPR017452">
    <property type="entry name" value="GPCR_Rhodpsn_7TM"/>
</dbReference>
<name>A0A6A0H8K7_HYAAZ</name>
<keyword evidence="4 12" id="KW-0812">Transmembrane</keyword>
<dbReference type="GO" id="GO:0008188">
    <property type="term" value="F:neuropeptide receptor activity"/>
    <property type="evidence" value="ECO:0007669"/>
    <property type="project" value="TreeGrafter"/>
</dbReference>
<sequence length="353" mass="40965">MADRSERFLVPILFALIFLVGVIGNGALVYFFFKYPQMRSVPNTYILSLAFGDILVLLFAVPFVSIVFTLEDYPFGEIVCKMQETMKDISIGVTVFTLTALSVNRYYAIVHTFNQRNDGMKHTLIVTACIWIFSLLLSIPAAVFTDLRTFPKSNSENLVACFPFPEYLGTFYPKFNVLFKFLIYYFIPLMIISTYYVLMARHLMTQDIPGECLPQQRTTHQRQAASRRKVAKMVLAFVLIFAVCFFPNNVFMMWFYFHPTALDDFNYIWNCMRIIGFCLAFFNSCINPIALYWISGTFRKHFNRHVFICIRLDEAHIPSLSQYNFQSSTRAYANIKTENFEISSMNGNDKITM</sequence>
<dbReference type="AlphaFoldDB" id="A0A6A0H8K7"/>
<evidence type="ECO:0000256" key="1">
    <source>
        <dbReference type="ARBA" id="ARBA00004651"/>
    </source>
</evidence>
<evidence type="ECO:0000256" key="5">
    <source>
        <dbReference type="ARBA" id="ARBA00022989"/>
    </source>
</evidence>
<keyword evidence="16" id="KW-1185">Reference proteome</keyword>
<evidence type="ECO:0000256" key="7">
    <source>
        <dbReference type="ARBA" id="ARBA00023136"/>
    </source>
</evidence>